<dbReference type="FunFam" id="1.10.287.1080:FF:000001">
    <property type="entry name" value="Nucleoside triphosphate pyrophosphohydrolase"/>
    <property type="match status" value="1"/>
</dbReference>
<dbReference type="Gene3D" id="1.10.287.1080">
    <property type="entry name" value="MazG-like"/>
    <property type="match status" value="2"/>
</dbReference>
<feature type="region of interest" description="Disordered" evidence="5">
    <location>
        <begin position="114"/>
        <end position="134"/>
    </location>
</feature>
<dbReference type="GO" id="GO:0046052">
    <property type="term" value="P:UTP catabolic process"/>
    <property type="evidence" value="ECO:0007669"/>
    <property type="project" value="TreeGrafter"/>
</dbReference>
<dbReference type="InterPro" id="IPR004518">
    <property type="entry name" value="MazG-like_dom"/>
</dbReference>
<gene>
    <name evidence="7" type="ORF">SAMN02949497_0956</name>
</gene>
<evidence type="ECO:0000256" key="3">
    <source>
        <dbReference type="ARBA" id="ARBA00066372"/>
    </source>
</evidence>
<feature type="compositionally biased region" description="Basic and acidic residues" evidence="5">
    <location>
        <begin position="114"/>
        <end position="129"/>
    </location>
</feature>
<dbReference type="GO" id="GO:0046061">
    <property type="term" value="P:dATP catabolic process"/>
    <property type="evidence" value="ECO:0007669"/>
    <property type="project" value="TreeGrafter"/>
</dbReference>
<keyword evidence="8" id="KW-1185">Reference proteome</keyword>
<dbReference type="EMBL" id="FXAM01000001">
    <property type="protein sequence ID" value="SMF93669.1"/>
    <property type="molecule type" value="Genomic_DNA"/>
</dbReference>
<dbReference type="EC" id="3.6.1.8" evidence="3"/>
<dbReference type="InterPro" id="IPR048011">
    <property type="entry name" value="NTP-PPase_MazG-like_C"/>
</dbReference>
<dbReference type="InterPro" id="IPR048015">
    <property type="entry name" value="NTP-PPase_MazG-like_N"/>
</dbReference>
<evidence type="ECO:0000256" key="4">
    <source>
        <dbReference type="ARBA" id="ARBA00074799"/>
    </source>
</evidence>
<dbReference type="InterPro" id="IPR011551">
    <property type="entry name" value="NTP_PyrPHydrolase_MazG"/>
</dbReference>
<dbReference type="CDD" id="cd11528">
    <property type="entry name" value="NTP-PPase_MazG_Nterm"/>
    <property type="match status" value="1"/>
</dbReference>
<dbReference type="GO" id="GO:0006950">
    <property type="term" value="P:response to stress"/>
    <property type="evidence" value="ECO:0007669"/>
    <property type="project" value="UniProtKB-ARBA"/>
</dbReference>
<dbReference type="GO" id="GO:0046076">
    <property type="term" value="P:dTTP catabolic process"/>
    <property type="evidence" value="ECO:0007669"/>
    <property type="project" value="TreeGrafter"/>
</dbReference>
<evidence type="ECO:0000313" key="8">
    <source>
        <dbReference type="Proteomes" id="UP000192923"/>
    </source>
</evidence>
<dbReference type="NCBIfam" id="TIGR00444">
    <property type="entry name" value="mazG"/>
    <property type="match status" value="1"/>
</dbReference>
<reference evidence="7 8" key="1">
    <citation type="submission" date="2016-12" db="EMBL/GenBank/DDBJ databases">
        <authorList>
            <person name="Song W.-J."/>
            <person name="Kurnit D.M."/>
        </authorList>
    </citation>
    <scope>NUCLEOTIDE SEQUENCE [LARGE SCALE GENOMIC DNA]</scope>
    <source>
        <strain evidence="7 8">175</strain>
    </source>
</reference>
<protein>
    <recommendedName>
        <fullName evidence="4">Nucleoside triphosphate pyrophosphohydrolase</fullName>
        <ecNumber evidence="3">3.6.1.8</ecNumber>
    </recommendedName>
</protein>
<dbReference type="CDD" id="cd11529">
    <property type="entry name" value="NTP-PPase_MazG_Cterm"/>
    <property type="match status" value="1"/>
</dbReference>
<evidence type="ECO:0000313" key="7">
    <source>
        <dbReference type="EMBL" id="SMF93669.1"/>
    </source>
</evidence>
<dbReference type="Proteomes" id="UP000192923">
    <property type="component" value="Unassembled WGS sequence"/>
</dbReference>
<dbReference type="GO" id="GO:0047693">
    <property type="term" value="F:ATP diphosphatase activity"/>
    <property type="evidence" value="ECO:0007669"/>
    <property type="project" value="UniProtKB-EC"/>
</dbReference>
<dbReference type="NCBIfam" id="NF007113">
    <property type="entry name" value="PRK09562.1"/>
    <property type="match status" value="1"/>
</dbReference>
<dbReference type="AlphaFoldDB" id="A0A1Y6CSR9"/>
<name>A0A1Y6CSR9_9GAMM</name>
<organism evidence="7 8">
    <name type="scientific">Methylomagnum ishizawai</name>
    <dbReference type="NCBI Taxonomy" id="1760988"/>
    <lineage>
        <taxon>Bacteria</taxon>
        <taxon>Pseudomonadati</taxon>
        <taxon>Pseudomonadota</taxon>
        <taxon>Gammaproteobacteria</taxon>
        <taxon>Methylococcales</taxon>
        <taxon>Methylococcaceae</taxon>
        <taxon>Methylomagnum</taxon>
    </lineage>
</organism>
<evidence type="ECO:0000256" key="2">
    <source>
        <dbReference type="ARBA" id="ARBA00061115"/>
    </source>
</evidence>
<dbReference type="GO" id="GO:0006203">
    <property type="term" value="P:dGTP catabolic process"/>
    <property type="evidence" value="ECO:0007669"/>
    <property type="project" value="TreeGrafter"/>
</dbReference>
<dbReference type="GO" id="GO:0046081">
    <property type="term" value="P:dUTP catabolic process"/>
    <property type="evidence" value="ECO:0007669"/>
    <property type="project" value="TreeGrafter"/>
</dbReference>
<feature type="domain" description="NTP pyrophosphohydrolase MazG-like" evidence="6">
    <location>
        <begin position="27"/>
        <end position="100"/>
    </location>
</feature>
<dbReference type="STRING" id="1760988.SAMN02949497_0956"/>
<comment type="catalytic activity">
    <reaction evidence="1">
        <text>ATP + H2O = AMP + diphosphate + H(+)</text>
        <dbReference type="Rhea" id="RHEA:14245"/>
        <dbReference type="ChEBI" id="CHEBI:15377"/>
        <dbReference type="ChEBI" id="CHEBI:15378"/>
        <dbReference type="ChEBI" id="CHEBI:30616"/>
        <dbReference type="ChEBI" id="CHEBI:33019"/>
        <dbReference type="ChEBI" id="CHEBI:456215"/>
        <dbReference type="EC" id="3.6.1.8"/>
    </reaction>
</comment>
<dbReference type="GO" id="GO:0046047">
    <property type="term" value="P:TTP catabolic process"/>
    <property type="evidence" value="ECO:0007669"/>
    <property type="project" value="TreeGrafter"/>
</dbReference>
<dbReference type="Pfam" id="PF03819">
    <property type="entry name" value="MazG"/>
    <property type="match status" value="2"/>
</dbReference>
<proteinExistence type="inferred from homology"/>
<evidence type="ECO:0000259" key="6">
    <source>
        <dbReference type="Pfam" id="PF03819"/>
    </source>
</evidence>
<dbReference type="PANTHER" id="PTHR30522:SF0">
    <property type="entry name" value="NUCLEOSIDE TRIPHOSPHATE PYROPHOSPHOHYDROLASE"/>
    <property type="match status" value="1"/>
</dbReference>
<accession>A0A1Y6CSR9</accession>
<dbReference type="PANTHER" id="PTHR30522">
    <property type="entry name" value="NUCLEOSIDE TRIPHOSPHATE PYROPHOSPHOHYDROLASE"/>
    <property type="match status" value="1"/>
</dbReference>
<evidence type="ECO:0000256" key="5">
    <source>
        <dbReference type="SAM" id="MobiDB-lite"/>
    </source>
</evidence>
<dbReference type="SUPFAM" id="SSF101386">
    <property type="entry name" value="all-alpha NTP pyrophosphatases"/>
    <property type="match status" value="2"/>
</dbReference>
<dbReference type="RefSeq" id="WP_085210426.1">
    <property type="nucleotide sequence ID" value="NZ_FXAM01000001.1"/>
</dbReference>
<comment type="similarity">
    <text evidence="2">Belongs to the nucleoside triphosphate pyrophosphohydrolase family.</text>
</comment>
<evidence type="ECO:0000256" key="1">
    <source>
        <dbReference type="ARBA" id="ARBA00052141"/>
    </source>
</evidence>
<dbReference type="OrthoDB" id="9808939at2"/>
<feature type="domain" description="NTP pyrophosphohydrolase MazG-like" evidence="6">
    <location>
        <begin position="173"/>
        <end position="228"/>
    </location>
</feature>
<sequence>MQNTLRLLDIMARLRDPETGCPWDVQQDFASLVPYTLEEAYEVADAAERGDAEDLREELGDLLLQVVFHARIAEERGLFGFDDVAGAIADKLVRRHPHVFGGVVFDSDEARQRSWEESKQAERQEKGKTEPVPSVLDGLTDKLPALMVAQKLQKRAARHGFDWPEIGPVFDKVREELLELEAAQVDGDAEHIREEIGDLLFVVVNLARHFDIDAESALRDGNRKFSQRFRYIEERVAALGKTLDQSSLAEMDALWDEAKRRGTRS</sequence>
<dbReference type="FunFam" id="1.10.287.1080:FF:000003">
    <property type="entry name" value="Nucleoside triphosphate pyrophosphohydrolase"/>
    <property type="match status" value="1"/>
</dbReference>